<protein>
    <submittedName>
        <fullName evidence="1">Uncharacterized protein</fullName>
    </submittedName>
</protein>
<name>A0A2C9WLQ3_MANES</name>
<sequence length="33" mass="3705">MLYNCITWLVIASGQDWACRSSKRLKGGANCKM</sequence>
<dbReference type="EMBL" id="CM004387">
    <property type="protein sequence ID" value="OAY61352.1"/>
    <property type="molecule type" value="Genomic_DNA"/>
</dbReference>
<evidence type="ECO:0000313" key="1">
    <source>
        <dbReference type="EMBL" id="OAY61352.1"/>
    </source>
</evidence>
<organism evidence="1">
    <name type="scientific">Manihot esculenta</name>
    <name type="common">Cassava</name>
    <name type="synonym">Jatropha manihot</name>
    <dbReference type="NCBI Taxonomy" id="3983"/>
    <lineage>
        <taxon>Eukaryota</taxon>
        <taxon>Viridiplantae</taxon>
        <taxon>Streptophyta</taxon>
        <taxon>Embryophyta</taxon>
        <taxon>Tracheophyta</taxon>
        <taxon>Spermatophyta</taxon>
        <taxon>Magnoliopsida</taxon>
        <taxon>eudicotyledons</taxon>
        <taxon>Gunneridae</taxon>
        <taxon>Pentapetalae</taxon>
        <taxon>rosids</taxon>
        <taxon>fabids</taxon>
        <taxon>Malpighiales</taxon>
        <taxon>Euphorbiaceae</taxon>
        <taxon>Crotonoideae</taxon>
        <taxon>Manihoteae</taxon>
        <taxon>Manihot</taxon>
    </lineage>
</organism>
<proteinExistence type="predicted"/>
<dbReference type="AlphaFoldDB" id="A0A2C9WLQ3"/>
<reference evidence="1" key="1">
    <citation type="submission" date="2016-02" db="EMBL/GenBank/DDBJ databases">
        <title>WGS assembly of Manihot esculenta.</title>
        <authorList>
            <person name="Bredeson J.V."/>
            <person name="Prochnik S.E."/>
            <person name="Lyons J.B."/>
            <person name="Schmutz J."/>
            <person name="Grimwood J."/>
            <person name="Vrebalov J."/>
            <person name="Bart R.S."/>
            <person name="Amuge T."/>
            <person name="Ferguson M.E."/>
            <person name="Green R."/>
            <person name="Putnam N."/>
            <person name="Stites J."/>
            <person name="Rounsley S."/>
            <person name="Rokhsar D.S."/>
        </authorList>
    </citation>
    <scope>NUCLEOTIDE SEQUENCE [LARGE SCALE GENOMIC DNA]</scope>
    <source>
        <tissue evidence="1">Leaf</tissue>
    </source>
</reference>
<gene>
    <name evidence="1" type="ORF">MANES_01G182800</name>
</gene>
<accession>A0A2C9WLQ3</accession>